<keyword evidence="10" id="KW-0548">Nucleotidyltransferase</keyword>
<evidence type="ECO:0000256" key="11">
    <source>
        <dbReference type="ARBA" id="ARBA00022741"/>
    </source>
</evidence>
<evidence type="ECO:0000256" key="4">
    <source>
        <dbReference type="ARBA" id="ARBA00012582"/>
    </source>
</evidence>
<evidence type="ECO:0000256" key="23">
    <source>
        <dbReference type="ARBA" id="ARBA00031012"/>
    </source>
</evidence>
<evidence type="ECO:0000256" key="2">
    <source>
        <dbReference type="ARBA" id="ARBA00004328"/>
    </source>
</evidence>
<organism evidence="29">
    <name type="scientific">Wenling dimarhabdovirus 10</name>
    <dbReference type="NCBI Taxonomy" id="2116360"/>
    <lineage>
        <taxon>Viruses</taxon>
        <taxon>Riboviria</taxon>
        <taxon>Orthornavirae</taxon>
        <taxon>Negarnaviricota</taxon>
        <taxon>Haploviricotina</taxon>
        <taxon>Monjiviricetes</taxon>
        <taxon>Mononegavirales</taxon>
        <taxon>Rhabdoviridae</taxon>
    </lineage>
</organism>
<dbReference type="EC" id="2.1.1.375" evidence="21"/>
<evidence type="ECO:0000256" key="12">
    <source>
        <dbReference type="ARBA" id="ARBA00022801"/>
    </source>
</evidence>
<evidence type="ECO:0000256" key="3">
    <source>
        <dbReference type="ARBA" id="ARBA00012494"/>
    </source>
</evidence>
<evidence type="ECO:0000256" key="24">
    <source>
        <dbReference type="ARBA" id="ARBA00047332"/>
    </source>
</evidence>
<accession>A0A2P1GNJ7</accession>
<evidence type="ECO:0000256" key="13">
    <source>
        <dbReference type="ARBA" id="ARBA00022840"/>
    </source>
</evidence>
<comment type="subcellular location">
    <subcellularLocation>
        <location evidence="1">Host cytoplasm</location>
    </subcellularLocation>
    <subcellularLocation>
        <location evidence="2">Virion</location>
    </subcellularLocation>
</comment>
<proteinExistence type="predicted"/>
<feature type="domain" description="Mononegavirus-type SAM-dependent 2'-O-MTase" evidence="28">
    <location>
        <begin position="1657"/>
        <end position="1839"/>
    </location>
</feature>
<comment type="catalytic activity">
    <reaction evidence="25">
        <text>a 5'-end (5'-triphosphoguanosine)-adenylyl-adenylyl-cytidylyl-adenosine in mRNA + 2 S-adenosyl-L-methionine = a 5'-end (N(7)-methyl 5'-triphosphoguanosine)-(2'-O-methyladenylyl)-adenylyl-cytidylyl-adenosine in mRNA + 2 S-adenosyl-L-homocysteine + H(+)</text>
        <dbReference type="Rhea" id="RHEA:65376"/>
        <dbReference type="Rhea" id="RHEA-COMP:16797"/>
        <dbReference type="Rhea" id="RHEA-COMP:16798"/>
        <dbReference type="ChEBI" id="CHEBI:15378"/>
        <dbReference type="ChEBI" id="CHEBI:57856"/>
        <dbReference type="ChEBI" id="CHEBI:59789"/>
        <dbReference type="ChEBI" id="CHEBI:156483"/>
        <dbReference type="ChEBI" id="CHEBI:156484"/>
        <dbReference type="EC" id="2.1.1.375"/>
    </reaction>
</comment>
<evidence type="ECO:0000256" key="5">
    <source>
        <dbReference type="ARBA" id="ARBA00022484"/>
    </source>
</evidence>
<keyword evidence="8" id="KW-0808">Transferase</keyword>
<dbReference type="Pfam" id="PF00946">
    <property type="entry name" value="Mononeg_RNA_pol"/>
    <property type="match status" value="1"/>
</dbReference>
<evidence type="ECO:0000256" key="18">
    <source>
        <dbReference type="ARBA" id="ARBA00023268"/>
    </source>
</evidence>
<keyword evidence="12" id="KW-0378">Hydrolase</keyword>
<dbReference type="PROSITE" id="PS51590">
    <property type="entry name" value="SAM_MT_MNV_L"/>
    <property type="match status" value="1"/>
</dbReference>
<evidence type="ECO:0000256" key="20">
    <source>
        <dbReference type="ARBA" id="ARBA00024499"/>
    </source>
</evidence>
<evidence type="ECO:0000259" key="28">
    <source>
        <dbReference type="PROSITE" id="PS51590"/>
    </source>
</evidence>
<evidence type="ECO:0000256" key="9">
    <source>
        <dbReference type="ARBA" id="ARBA00022691"/>
    </source>
</evidence>
<evidence type="ECO:0000256" key="10">
    <source>
        <dbReference type="ARBA" id="ARBA00022695"/>
    </source>
</evidence>
<dbReference type="InterPro" id="IPR014023">
    <property type="entry name" value="Mononeg_RNA_pol_cat"/>
</dbReference>
<dbReference type="EC" id="2.7.7.88" evidence="4"/>
<evidence type="ECO:0000256" key="16">
    <source>
        <dbReference type="ARBA" id="ARBA00023042"/>
    </source>
</evidence>
<keyword evidence="11" id="KW-0547">Nucleotide-binding</keyword>
<evidence type="ECO:0000259" key="27">
    <source>
        <dbReference type="PROSITE" id="PS50526"/>
    </source>
</evidence>
<dbReference type="GO" id="GO:0044423">
    <property type="term" value="C:virion component"/>
    <property type="evidence" value="ECO:0007669"/>
    <property type="project" value="UniProtKB-KW"/>
</dbReference>
<evidence type="ECO:0000256" key="7">
    <source>
        <dbReference type="ARBA" id="ARBA00022664"/>
    </source>
</evidence>
<evidence type="ECO:0000256" key="17">
    <source>
        <dbReference type="ARBA" id="ARBA00023200"/>
    </source>
</evidence>
<evidence type="ECO:0000256" key="19">
    <source>
        <dbReference type="ARBA" id="ARBA00024494"/>
    </source>
</evidence>
<dbReference type="InterPro" id="IPR025786">
    <property type="entry name" value="Mononega_L_MeTrfase"/>
</dbReference>
<comment type="catalytic activity">
    <reaction evidence="24">
        <text>a 5'-end (5'-triphosphoguanosine)-adenylyl-adenylyl-cytidylyl-adenosine in mRNA + S-adenosyl-L-methionine = a 5'-end (5'-triphosphoguanosine)-(2'-O-methyladenylyl)-adenylyl-cytidylyl-adenosine in mRNA + S-adenosyl-L-homocysteine + H(+)</text>
        <dbReference type="Rhea" id="RHEA:65380"/>
        <dbReference type="Rhea" id="RHEA-COMP:16797"/>
        <dbReference type="Rhea" id="RHEA-COMP:16801"/>
        <dbReference type="ChEBI" id="CHEBI:15378"/>
        <dbReference type="ChEBI" id="CHEBI:57856"/>
        <dbReference type="ChEBI" id="CHEBI:59789"/>
        <dbReference type="ChEBI" id="CHEBI:156482"/>
        <dbReference type="ChEBI" id="CHEBI:156484"/>
    </reaction>
</comment>
<name>A0A2P1GNJ7_9RHAB</name>
<evidence type="ECO:0000256" key="21">
    <source>
        <dbReference type="ARBA" id="ARBA00026099"/>
    </source>
</evidence>
<dbReference type="PROSITE" id="PS50526">
    <property type="entry name" value="RDRP_SSRNA_NEG_NONSEG"/>
    <property type="match status" value="1"/>
</dbReference>
<evidence type="ECO:0000256" key="6">
    <source>
        <dbReference type="ARBA" id="ARBA00022603"/>
    </source>
</evidence>
<evidence type="ECO:0000256" key="14">
    <source>
        <dbReference type="ARBA" id="ARBA00022844"/>
    </source>
</evidence>
<dbReference type="GO" id="GO:0003968">
    <property type="term" value="F:RNA-directed RNA polymerase activity"/>
    <property type="evidence" value="ECO:0007669"/>
    <property type="project" value="UniProtKB-KW"/>
</dbReference>
<evidence type="ECO:0000256" key="1">
    <source>
        <dbReference type="ARBA" id="ARBA00004192"/>
    </source>
</evidence>
<dbReference type="GO" id="GO:0030430">
    <property type="term" value="C:host cell cytoplasm"/>
    <property type="evidence" value="ECO:0007669"/>
    <property type="project" value="UniProtKB-SubCell"/>
</dbReference>
<keyword evidence="15" id="KW-0693">Viral RNA replication</keyword>
<evidence type="ECO:0000256" key="8">
    <source>
        <dbReference type="ARBA" id="ARBA00022679"/>
    </source>
</evidence>
<dbReference type="Pfam" id="PF14314">
    <property type="entry name" value="Methyltrans_Mon_2nd"/>
    <property type="match status" value="1"/>
</dbReference>
<keyword evidence="5" id="KW-0696">RNA-directed RNA polymerase</keyword>
<keyword evidence="9" id="KW-0949">S-adenosyl-L-methionine</keyword>
<feature type="domain" description="RdRp catalytic" evidence="27">
    <location>
        <begin position="618"/>
        <end position="798"/>
    </location>
</feature>
<dbReference type="InterPro" id="IPR026890">
    <property type="entry name" value="Mononeg_mRNAcap"/>
</dbReference>
<keyword evidence="7" id="KW-0507">mRNA processing</keyword>
<reference evidence="29" key="1">
    <citation type="journal article" date="2018" name="Nature">
        <title>The evolutionary history of vertebrate RNA viruses.</title>
        <authorList>
            <person name="Shi M."/>
            <person name="Lin X.D."/>
            <person name="Chen X."/>
            <person name="Tian J.H."/>
            <person name="Chen L.J."/>
            <person name="Li K."/>
            <person name="Wang W."/>
            <person name="Eden J.S."/>
            <person name="Shen J.J."/>
            <person name="Liu L."/>
            <person name="Holmes E.C."/>
            <person name="Zhang Y.Z."/>
        </authorList>
    </citation>
    <scope>NUCLEOTIDE SEQUENCE</scope>
    <source>
        <strain evidence="29">XLXMS97756</strain>
    </source>
</reference>
<keyword evidence="14" id="KW-0946">Virion</keyword>
<evidence type="ECO:0000313" key="29">
    <source>
        <dbReference type="EMBL" id="AVM87567.1"/>
    </source>
</evidence>
<comment type="catalytic activity">
    <reaction evidence="26">
        <text>GTP + H2O = GDP + phosphate + H(+)</text>
        <dbReference type="Rhea" id="RHEA:19669"/>
        <dbReference type="ChEBI" id="CHEBI:15377"/>
        <dbReference type="ChEBI" id="CHEBI:15378"/>
        <dbReference type="ChEBI" id="CHEBI:37565"/>
        <dbReference type="ChEBI" id="CHEBI:43474"/>
        <dbReference type="ChEBI" id="CHEBI:58189"/>
    </reaction>
</comment>
<keyword evidence="17" id="KW-1035">Host cytoplasm</keyword>
<comment type="catalytic activity">
    <reaction evidence="19">
        <text>a 5'-end triphospho-adenylyl-adenylyl-cytidylyl-adenosine in mRNA + GDP + H(+) = a 5'-end (5'-triphosphoguanosine)-adenylyl-adenylyl-cytidylyl-adenosine in mRNA + diphosphate</text>
        <dbReference type="Rhea" id="RHEA:65436"/>
        <dbReference type="Rhea" id="RHEA-COMP:16797"/>
        <dbReference type="Rhea" id="RHEA-COMP:16799"/>
        <dbReference type="ChEBI" id="CHEBI:15378"/>
        <dbReference type="ChEBI" id="CHEBI:33019"/>
        <dbReference type="ChEBI" id="CHEBI:58189"/>
        <dbReference type="ChEBI" id="CHEBI:156484"/>
        <dbReference type="ChEBI" id="CHEBI:156503"/>
        <dbReference type="EC" id="2.7.7.88"/>
    </reaction>
</comment>
<keyword evidence="6" id="KW-0489">Methyltransferase</keyword>
<comment type="catalytic activity">
    <reaction evidence="20">
        <text>a 5'-end (5'-triphosphoguanosine)-(2'-O-methyladenylyl)-adenylyl-cytidylyl-adenosine in mRNA + S-adenosyl-L-methionine = a 5'-end (N(7)-methyl 5'-triphosphoguanosine)-(2'-O-methyladenylyl)-adenylyl-cytidylyl-adenosine in mRNA + S-adenosyl-L-homocysteine</text>
        <dbReference type="Rhea" id="RHEA:65440"/>
        <dbReference type="Rhea" id="RHEA-COMP:16798"/>
        <dbReference type="Rhea" id="RHEA-COMP:16801"/>
        <dbReference type="ChEBI" id="CHEBI:57856"/>
        <dbReference type="ChEBI" id="CHEBI:59789"/>
        <dbReference type="ChEBI" id="CHEBI:156482"/>
        <dbReference type="ChEBI" id="CHEBI:156483"/>
    </reaction>
</comment>
<dbReference type="Pfam" id="PF14318">
    <property type="entry name" value="Mononeg_mRNAcap"/>
    <property type="match status" value="1"/>
</dbReference>
<sequence length="2072" mass="236759">MDLDDLLFEVQEDSDVGEKASRPRTQSKYEFPDYHLKMPLLEVDTSMSISPNNVPMMHDRKQMSSISKDMTRIKFSHMTGKIFTNSSAERSGTPVLPFDRAALFDAIGDSIGVISAESRLTKERIRTILEMMHDSDSQNMTGYAYSANKFNALVLARNILVAAHELSRSSSYTRLSPTRMTSNVCKLLKFYGIDQSEVWYKLENARIPFVLLRTSSGYHSNQIDITILHDHVVIVDKFQKAYSVGKHDHLLMIADTLTARHLTLQCLSLPWRTSTSMRFISRVKSLFRLGDQALSTHGDIGYDLIKSIEPLSLGAMKIKTEQHFPYEFRSSFTQNTMTALEKKLPRPMHPLLNNWLETISGFEPSELAEVFGLFRHWGHPEIDPRVGLTVMRSNSQAVTAVDSAVVNDLANDLAYLVLNRYYMQHGKYPPNASIPAILSPEFASLIINGKFPSQEERFKFKHLWRHVKYDRISEVPPDVPLYSLLGDKSHSVDKDEFLRILRSKGMFKSTTRRVLLTVLKTDSVNIKQFLDAVNTDGLPDNSLIIGLKPKERELKREGRFFSLMSFLLRLYFVATEWLIAKEILPLVPEVTMTAEHTELLKRMGNASQYSDPLTDDEIRFYIHIDFEKWNNFQRHESTSPVFNVMDRVFGWNNVISRTHKIFESLTIYYAHDVTKINTDPTCQYMWTDHKGGLEGLRQKGWSVIGALMLRRVNRIHRMNCSAFVSGDNQVVVMKFKTMTAPNSADRSDVEIPRLVQKAQSYLTTISQESELMGLVAKNEETLITSAVYVFGKNLYWRGVSQTSLVKRYSRFFSYSNDTFPSLVNSLSTISTVALTVLQFSSDFYVPIAACYYQMLKSIHAYFIFDPIMNDSLLVSSMPKQLKLTDSAMTRWILDVLFRDSILGGLGGTSPMRFLVRQFTDPLTESLAWIKKVCDTSDNPLLVEVASRMSSPPQSKARVYKDLLENPFCLPIELPSKPSNILKAMVSRSLTTTPIQNKEIRGLISRGDSASEGLVGYLMSVQPKFIRFLSAMYASSPFGQREQILNRFVSSRTIIMMVAQTSDESVQKRMALSEMRLIREHYSMVRTSPVSRFACSYQKAMAMRRDMWGFDMVGVSMPHPSELFRMERVIGGKQCNDCSRSEGWITFAQAPGINECSHINGPFMPYYGSSTSVTRTTIHETEFDTTSYILGSMKLLLSSVGWIVPFGSELSETIYSLMDHYLEGGQYPRSVGKEVHNDPEHRFLNDRISHGGFSPCNRNPLSYISFNSNTLRKGSKGEENYNFVFQSVFIYYCSHLIISCFSDHDMSFYHCHYNCPSCLTETQPIILSAPGVFNWSKSPIISKTKTSDIYVQEQLLSTPSDWGLTSLRFKQSLHGIYLALMVVEKTYTRSAFSFFKGAKFNLSVVSKVPIQDLYKGLVFASLFSWTWKNVASVENPRLTKLRNPLVSFINYTRDFVGNLKFCSDLYTVLLHPSVITYYYNPRNASASFPITPANVYNSFLEELADVFTCDFIHESLQQLDKEICGDGFWLFSDTHSFDFERSLYNTFLVIDMFMNRLPSNEVIQEIDRRAIKSRAYVRLSDYTQRLAEPGQMIRYTTQSLRSSVKVMPSIGARKIYDFPITFKSLSYATVLYESFSKDIKVRPVPKEQLVSPLNHFFRPEQVSTSAYVKALALIDKLGLNGNAYIVGDGSGGFSSAYLHTIPDTSIVFNSLLQTDCVSEGNLGGLGPPCLLAQTLSERVLNWEDSSSSSTDLTLDETISYLKSYQNRLDPVFVLCDAETYNFALLKKIFINLLKLKCKKTVIKAHLCQELTDFLNSLTRLSIRLIRCSLSNWGHHEVYVELTEEFDQRRSDVSYEDLKYDFKFLGTCELQLTEWRRLKAIINRSTYPSLRKVIHRWKHLFSIKARRSDIFEKYNPDNGRYETLTGTIIALNLVKYVILDYAQDRISQWKVVNLDESSCMRLPWTETIQVISFLMSVSIVLATRDEAVYRRSLKPYQGAIKFSMKSIEGRAVFVGGGRLSLPPEAYRPEVKRFLRLLSPLLYQSDITLLYASLRRCFPHVASMLCPRLYPGFFN</sequence>
<keyword evidence="13" id="KW-0067">ATP-binding</keyword>
<dbReference type="EC" id="2.7.7.48" evidence="3"/>
<evidence type="ECO:0000256" key="22">
    <source>
        <dbReference type="ARBA" id="ARBA00030436"/>
    </source>
</evidence>
<dbReference type="GO" id="GO:0005524">
    <property type="term" value="F:ATP binding"/>
    <property type="evidence" value="ECO:0007669"/>
    <property type="project" value="UniProtKB-KW"/>
</dbReference>
<dbReference type="GO" id="GO:0004482">
    <property type="term" value="F:mRNA 5'-cap (guanine-N7-)-methyltransferase activity"/>
    <property type="evidence" value="ECO:0007669"/>
    <property type="project" value="InterPro"/>
</dbReference>
<dbReference type="InterPro" id="IPR039530">
    <property type="entry name" value="L_methyltransferase_rhabdo"/>
</dbReference>
<keyword evidence="16" id="KW-0506">mRNA capping</keyword>
<evidence type="ECO:0000256" key="25">
    <source>
        <dbReference type="ARBA" id="ARBA00047370"/>
    </source>
</evidence>
<evidence type="ECO:0000256" key="26">
    <source>
        <dbReference type="ARBA" id="ARBA00048548"/>
    </source>
</evidence>
<dbReference type="GO" id="GO:0016787">
    <property type="term" value="F:hydrolase activity"/>
    <property type="evidence" value="ECO:0007669"/>
    <property type="project" value="UniProtKB-KW"/>
</dbReference>
<dbReference type="EMBL" id="MG600019">
    <property type="protein sequence ID" value="AVM87567.1"/>
    <property type="molecule type" value="Viral_cRNA"/>
</dbReference>
<protein>
    <recommendedName>
        <fullName evidence="23">Replicase</fullName>
        <ecNumber evidence="21">2.1.1.375</ecNumber>
        <ecNumber evidence="3">2.7.7.48</ecNumber>
        <ecNumber evidence="4">2.7.7.88</ecNumber>
    </recommendedName>
    <alternativeName>
        <fullName evidence="22">Transcriptase</fullName>
    </alternativeName>
</protein>
<keyword evidence="18" id="KW-0511">Multifunctional enzyme</keyword>
<evidence type="ECO:0000256" key="15">
    <source>
        <dbReference type="ARBA" id="ARBA00022953"/>
    </source>
</evidence>